<comment type="caution">
    <text evidence="1">The sequence shown here is derived from an EMBL/GenBank/DDBJ whole genome shotgun (WGS) entry which is preliminary data.</text>
</comment>
<reference evidence="1" key="1">
    <citation type="submission" date="2022-07" db="EMBL/GenBank/DDBJ databases">
        <title>Genome Sequence of Lecanicillium saksenae.</title>
        <authorList>
            <person name="Buettner E."/>
        </authorList>
    </citation>
    <scope>NUCLEOTIDE SEQUENCE</scope>
    <source>
        <strain evidence="1">VT-O1</strain>
    </source>
</reference>
<evidence type="ECO:0000313" key="1">
    <source>
        <dbReference type="EMBL" id="KAJ3495927.1"/>
    </source>
</evidence>
<protein>
    <submittedName>
        <fullName evidence="1">Uncharacterized protein</fullName>
    </submittedName>
</protein>
<accession>A0ACC1QZ75</accession>
<keyword evidence="2" id="KW-1185">Reference proteome</keyword>
<name>A0ACC1QZ75_9HYPO</name>
<dbReference type="EMBL" id="JANAKD010000235">
    <property type="protein sequence ID" value="KAJ3495927.1"/>
    <property type="molecule type" value="Genomic_DNA"/>
</dbReference>
<sequence>MWFRRRHQPLSTGTVPATADTTPILVESRQQSVLRYWKWEAFSLVLAVCLLATIAAVLGSFNGRMQSEWSHSININTLMALLGTALKACLVGTLAAIISQSKWIWFYEEQQAAAQTTSHEKSSQDLQRFDSASRGVFGSLKLMGKLPQGMRRSPLAFLSAITLILSIAIGPFIQQAIKTETCPMQHPVGEKASLPVAFNLPGADSWSRQGAGVNEPGIGLKGALVRGLTNPDSKDLKTEATCTTGNCTFPETRMAVGNVTHSTLAMCTKCMDFTDLVKNVTVPQDNMTTVDPFNFTLDKIIVHPNVVGVGGPRLAVGPINLTAYEPHLTQEFKDVAIAAVSNISVLTMPPQPKGGIDYSLRPVAAVCALYICLQDIRAAVRQGQLDEQIISTTPATIYDSQIRSGAEGASRGPGAGGGGVSGSITARLSVPAPGSNPTTEDRTVVKSPCVIDDAIYTANNFSLVPNVTTKRMFRDLLFEGKQVSVPSDCYYTMSSNYALAIAQYLDSTLLLGSCALNTGFQALLGCNGPFWLASLYKQKNLTFASLEQSFIDLAAAATTFFRADGWGPLNITDWYDDGRSPRPAKRTIIGQPQQVTVCIRLRWQWLLYTSILCVITIVLLVMSLVSTRMHRERPVWKSSLLPLLYLDFRPPDSEKKASAFDRGHTLHELRQMSKTTSFRMETTSKTGGVQYDAVERNSRDEEDIVDSNGPDRPVAATAPDRQRAAVSSINDAAY</sequence>
<evidence type="ECO:0000313" key="2">
    <source>
        <dbReference type="Proteomes" id="UP001148737"/>
    </source>
</evidence>
<organism evidence="1 2">
    <name type="scientific">Lecanicillium saksenae</name>
    <dbReference type="NCBI Taxonomy" id="468837"/>
    <lineage>
        <taxon>Eukaryota</taxon>
        <taxon>Fungi</taxon>
        <taxon>Dikarya</taxon>
        <taxon>Ascomycota</taxon>
        <taxon>Pezizomycotina</taxon>
        <taxon>Sordariomycetes</taxon>
        <taxon>Hypocreomycetidae</taxon>
        <taxon>Hypocreales</taxon>
        <taxon>Cordycipitaceae</taxon>
        <taxon>Lecanicillium</taxon>
    </lineage>
</organism>
<dbReference type="Proteomes" id="UP001148737">
    <property type="component" value="Unassembled WGS sequence"/>
</dbReference>
<gene>
    <name evidence="1" type="ORF">NLG97_g3038</name>
</gene>
<proteinExistence type="predicted"/>